<dbReference type="PANTHER" id="PTHR33747">
    <property type="entry name" value="UPF0225 PROTEIN SCO1677"/>
    <property type="match status" value="1"/>
</dbReference>
<gene>
    <name evidence="1" type="ORF">ABXR19_12285</name>
</gene>
<dbReference type="Pfam" id="PF06685">
    <property type="entry name" value="DUF1186"/>
    <property type="match status" value="1"/>
</dbReference>
<dbReference type="InterPro" id="IPR010602">
    <property type="entry name" value="DUF1186"/>
</dbReference>
<dbReference type="PANTHER" id="PTHR33747:SF1">
    <property type="entry name" value="ADENYLATE CYCLASE-ASSOCIATED CAP C-TERMINAL DOMAIN-CONTAINING PROTEIN"/>
    <property type="match status" value="1"/>
</dbReference>
<protein>
    <submittedName>
        <fullName evidence="1">DUF1186 domain-containing protein</fullName>
    </submittedName>
</protein>
<dbReference type="Gene3D" id="3.10.450.50">
    <property type="match status" value="1"/>
</dbReference>
<organism evidence="1 2">
    <name type="scientific">Uliginosibacterium flavum</name>
    <dbReference type="NCBI Taxonomy" id="1396831"/>
    <lineage>
        <taxon>Bacteria</taxon>
        <taxon>Pseudomonadati</taxon>
        <taxon>Pseudomonadota</taxon>
        <taxon>Betaproteobacteria</taxon>
        <taxon>Rhodocyclales</taxon>
        <taxon>Zoogloeaceae</taxon>
        <taxon>Uliginosibacterium</taxon>
    </lineage>
</organism>
<sequence>MNPEIENPGDADDAVAQLLAHLESVEPRELWASLREKLQNPGDGFPYEAIGFSLLAQDRLAPLWLEELQAFAADHALISETGTTLHLHLITLLAIRHDPQAFQPMLALSRLDEAECEELLGDFASAVMGRALAAVAEGQIPALLELAGDAKVSIWLRSGALEALAVRAMEGEEDRAEMARLLMLAGEQEAARLLAGQDGSAELLSMLVGYLCDVCCTEADALITQWCADDLLDESFAGDLDAIRSELQRDFTEVSSEMRDNGLLYITDAAAELDNWAVFSEEDGADSMAQLVNRAEPKTGRNDPCPCGSGKKFKKCCGA</sequence>
<dbReference type="RefSeq" id="WP_354601435.1">
    <property type="nucleotide sequence ID" value="NZ_JBEWZI010000012.1"/>
</dbReference>
<dbReference type="EMBL" id="JBEWZI010000012">
    <property type="protein sequence ID" value="MET7014972.1"/>
    <property type="molecule type" value="Genomic_DNA"/>
</dbReference>
<keyword evidence="2" id="KW-1185">Reference proteome</keyword>
<reference evidence="1 2" key="1">
    <citation type="submission" date="2024-07" db="EMBL/GenBank/DDBJ databases">
        <title>Uliginosibacterium flavum JJ3220;KACC:17644.</title>
        <authorList>
            <person name="Kim M.K."/>
        </authorList>
    </citation>
    <scope>NUCLEOTIDE SEQUENCE [LARGE SCALE GENOMIC DNA]</scope>
    <source>
        <strain evidence="1 2">KACC:17644</strain>
    </source>
</reference>
<dbReference type="SUPFAM" id="SSF103642">
    <property type="entry name" value="Sec-C motif"/>
    <property type="match status" value="1"/>
</dbReference>
<evidence type="ECO:0000313" key="1">
    <source>
        <dbReference type="EMBL" id="MET7014972.1"/>
    </source>
</evidence>
<dbReference type="InterPro" id="IPR004027">
    <property type="entry name" value="SEC_C_motif"/>
</dbReference>
<comment type="caution">
    <text evidence="1">The sequence shown here is derived from an EMBL/GenBank/DDBJ whole genome shotgun (WGS) entry which is preliminary data.</text>
</comment>
<accession>A0ABV2TM19</accession>
<dbReference type="Pfam" id="PF02810">
    <property type="entry name" value="SEC-C"/>
    <property type="match status" value="1"/>
</dbReference>
<evidence type="ECO:0000313" key="2">
    <source>
        <dbReference type="Proteomes" id="UP001549691"/>
    </source>
</evidence>
<dbReference type="Proteomes" id="UP001549691">
    <property type="component" value="Unassembled WGS sequence"/>
</dbReference>
<name>A0ABV2TM19_9RHOO</name>
<proteinExistence type="predicted"/>